<dbReference type="Proteomes" id="UP000314294">
    <property type="component" value="Unassembled WGS sequence"/>
</dbReference>
<sequence>MDQPHIQVNQIVLEKRDLITQTTSEEKALGAQNSATEVGLTEKESEVIQSEAGWKIKLTAVEEPPRRTRASTERRSSEHGELARKTDKEKAQITKEEKRKKK</sequence>
<feature type="compositionally biased region" description="Basic and acidic residues" evidence="1">
    <location>
        <begin position="63"/>
        <end position="102"/>
    </location>
</feature>
<keyword evidence="3" id="KW-1185">Reference proteome</keyword>
<protein>
    <submittedName>
        <fullName evidence="2">Uncharacterized protein</fullName>
    </submittedName>
</protein>
<reference evidence="2 3" key="1">
    <citation type="submission" date="2019-03" db="EMBL/GenBank/DDBJ databases">
        <title>First draft genome of Liparis tanakae, snailfish: a comprehensive survey of snailfish specific genes.</title>
        <authorList>
            <person name="Kim W."/>
            <person name="Song I."/>
            <person name="Jeong J.-H."/>
            <person name="Kim D."/>
            <person name="Kim S."/>
            <person name="Ryu S."/>
            <person name="Song J.Y."/>
            <person name="Lee S.K."/>
        </authorList>
    </citation>
    <scope>NUCLEOTIDE SEQUENCE [LARGE SCALE GENOMIC DNA]</scope>
    <source>
        <tissue evidence="2">Muscle</tissue>
    </source>
</reference>
<dbReference type="EMBL" id="SRLO01000059">
    <property type="protein sequence ID" value="TNN79939.1"/>
    <property type="molecule type" value="Genomic_DNA"/>
</dbReference>
<accession>A0A4Z2IPJ4</accession>
<proteinExistence type="predicted"/>
<evidence type="ECO:0000256" key="1">
    <source>
        <dbReference type="SAM" id="MobiDB-lite"/>
    </source>
</evidence>
<feature type="region of interest" description="Disordered" evidence="1">
    <location>
        <begin position="59"/>
        <end position="102"/>
    </location>
</feature>
<name>A0A4Z2IPJ4_9TELE</name>
<comment type="caution">
    <text evidence="2">The sequence shown here is derived from an EMBL/GenBank/DDBJ whole genome shotgun (WGS) entry which is preliminary data.</text>
</comment>
<dbReference type="AlphaFoldDB" id="A0A4Z2IPJ4"/>
<feature type="region of interest" description="Disordered" evidence="1">
    <location>
        <begin position="24"/>
        <end position="44"/>
    </location>
</feature>
<gene>
    <name evidence="2" type="ORF">EYF80_009756</name>
</gene>
<evidence type="ECO:0000313" key="3">
    <source>
        <dbReference type="Proteomes" id="UP000314294"/>
    </source>
</evidence>
<evidence type="ECO:0000313" key="2">
    <source>
        <dbReference type="EMBL" id="TNN79939.1"/>
    </source>
</evidence>
<organism evidence="2 3">
    <name type="scientific">Liparis tanakae</name>
    <name type="common">Tanaka's snailfish</name>
    <dbReference type="NCBI Taxonomy" id="230148"/>
    <lineage>
        <taxon>Eukaryota</taxon>
        <taxon>Metazoa</taxon>
        <taxon>Chordata</taxon>
        <taxon>Craniata</taxon>
        <taxon>Vertebrata</taxon>
        <taxon>Euteleostomi</taxon>
        <taxon>Actinopterygii</taxon>
        <taxon>Neopterygii</taxon>
        <taxon>Teleostei</taxon>
        <taxon>Neoteleostei</taxon>
        <taxon>Acanthomorphata</taxon>
        <taxon>Eupercaria</taxon>
        <taxon>Perciformes</taxon>
        <taxon>Cottioidei</taxon>
        <taxon>Cottales</taxon>
        <taxon>Liparidae</taxon>
        <taxon>Liparis</taxon>
    </lineage>
</organism>